<dbReference type="AlphaFoldDB" id="A0A6C2CDT7"/>
<dbReference type="EMBL" id="SDKK01000041">
    <property type="protein sequence ID" value="TYC51425.1"/>
    <property type="molecule type" value="Genomic_DNA"/>
</dbReference>
<reference evidence="2 3" key="1">
    <citation type="submission" date="2019-01" db="EMBL/GenBank/DDBJ databases">
        <title>Zoogloea oleivorans genome sequencing and assembly.</title>
        <authorList>
            <person name="Tancsics A."/>
            <person name="Farkas M."/>
            <person name="Kriszt B."/>
            <person name="Maroti G."/>
            <person name="Horvath B."/>
        </authorList>
    </citation>
    <scope>NUCLEOTIDE SEQUENCE [LARGE SCALE GENOMIC DNA]</scope>
    <source>
        <strain evidence="2 3">Buc</strain>
    </source>
</reference>
<sequence length="109" mass="11867">MSVDMVRLLQVVFVLLVVIAGSLVWARENGHSPLKAAPVWIGFTVLGAVVYVLDQQFSGNLTYTDLLNREAILGALGGWIIVAVVAGLCLLFILRMLIKAQIPHIKEAK</sequence>
<evidence type="ECO:0000313" key="3">
    <source>
        <dbReference type="Proteomes" id="UP000389128"/>
    </source>
</evidence>
<feature type="transmembrane region" description="Helical" evidence="1">
    <location>
        <begin position="37"/>
        <end position="53"/>
    </location>
</feature>
<feature type="transmembrane region" description="Helical" evidence="1">
    <location>
        <begin position="6"/>
        <end position="25"/>
    </location>
</feature>
<name>A0A6C2CDT7_9RHOO</name>
<comment type="caution">
    <text evidence="2">The sequence shown here is derived from an EMBL/GenBank/DDBJ whole genome shotgun (WGS) entry which is preliminary data.</text>
</comment>
<accession>A0A6C2CDT7</accession>
<evidence type="ECO:0000313" key="2">
    <source>
        <dbReference type="EMBL" id="TYC51425.1"/>
    </source>
</evidence>
<proteinExistence type="predicted"/>
<feature type="transmembrane region" description="Helical" evidence="1">
    <location>
        <begin position="73"/>
        <end position="94"/>
    </location>
</feature>
<keyword evidence="1" id="KW-0472">Membrane</keyword>
<protein>
    <submittedName>
        <fullName evidence="2">Uncharacterized protein</fullName>
    </submittedName>
</protein>
<keyword evidence="1" id="KW-1133">Transmembrane helix</keyword>
<evidence type="ECO:0000256" key="1">
    <source>
        <dbReference type="SAM" id="Phobius"/>
    </source>
</evidence>
<keyword evidence="3" id="KW-1185">Reference proteome</keyword>
<dbReference type="RefSeq" id="WP_148581607.1">
    <property type="nucleotide sequence ID" value="NZ_SDKK01000041.1"/>
</dbReference>
<dbReference type="Proteomes" id="UP000389128">
    <property type="component" value="Unassembled WGS sequence"/>
</dbReference>
<keyword evidence="1" id="KW-0812">Transmembrane</keyword>
<organism evidence="2 3">
    <name type="scientific">Zoogloea oleivorans</name>
    <dbReference type="NCBI Taxonomy" id="1552750"/>
    <lineage>
        <taxon>Bacteria</taxon>
        <taxon>Pseudomonadati</taxon>
        <taxon>Pseudomonadota</taxon>
        <taxon>Betaproteobacteria</taxon>
        <taxon>Rhodocyclales</taxon>
        <taxon>Zoogloeaceae</taxon>
        <taxon>Zoogloea</taxon>
    </lineage>
</organism>
<gene>
    <name evidence="2" type="ORF">ETQ85_24375</name>
</gene>